<evidence type="ECO:0000313" key="10">
    <source>
        <dbReference type="EMBL" id="VUZ83655.1"/>
    </source>
</evidence>
<dbReference type="GO" id="GO:0005886">
    <property type="term" value="C:plasma membrane"/>
    <property type="evidence" value="ECO:0007669"/>
    <property type="project" value="UniProtKB-SubCell"/>
</dbReference>
<dbReference type="InterPro" id="IPR045584">
    <property type="entry name" value="Pilin-like"/>
</dbReference>
<evidence type="ECO:0000256" key="4">
    <source>
        <dbReference type="ARBA" id="ARBA00022519"/>
    </source>
</evidence>
<reference evidence="10 11" key="1">
    <citation type="submission" date="2019-07" db="EMBL/GenBank/DDBJ databases">
        <authorList>
            <person name="Cremers G."/>
        </authorList>
    </citation>
    <scope>NUCLEOTIDE SEQUENCE [LARGE SCALE GENOMIC DNA]</scope>
</reference>
<keyword evidence="7 8" id="KW-0472">Membrane</keyword>
<keyword evidence="4" id="KW-0997">Cell inner membrane</keyword>
<dbReference type="GO" id="GO:0015627">
    <property type="term" value="C:type II protein secretion system complex"/>
    <property type="evidence" value="ECO:0007669"/>
    <property type="project" value="InterPro"/>
</dbReference>
<keyword evidence="6 8" id="KW-1133">Transmembrane helix</keyword>
<evidence type="ECO:0000256" key="3">
    <source>
        <dbReference type="ARBA" id="ARBA00022481"/>
    </source>
</evidence>
<keyword evidence="11" id="KW-1185">Reference proteome</keyword>
<gene>
    <name evidence="10" type="ORF">MELA_00008</name>
</gene>
<organism evidence="10 11">
    <name type="scientific">Candidatus Methylomirabilis lanthanidiphila</name>
    <dbReference type="NCBI Taxonomy" id="2211376"/>
    <lineage>
        <taxon>Bacteria</taxon>
        <taxon>Candidatus Methylomirabilota</taxon>
        <taxon>Candidatus Methylomirabilia</taxon>
        <taxon>Candidatus Methylomirabilales</taxon>
        <taxon>Candidatus Methylomirabilaceae</taxon>
        <taxon>Candidatus Methylomirabilis</taxon>
    </lineage>
</organism>
<keyword evidence="2" id="KW-1003">Cell membrane</keyword>
<keyword evidence="5 8" id="KW-0812">Transmembrane</keyword>
<evidence type="ECO:0000256" key="1">
    <source>
        <dbReference type="ARBA" id="ARBA00004377"/>
    </source>
</evidence>
<dbReference type="Gene3D" id="3.55.40.10">
    <property type="entry name" value="minor pseudopilin epsh domain"/>
    <property type="match status" value="1"/>
</dbReference>
<dbReference type="EMBL" id="CABIKM010000001">
    <property type="protein sequence ID" value="VUZ83655.1"/>
    <property type="molecule type" value="Genomic_DNA"/>
</dbReference>
<comment type="subcellular location">
    <subcellularLocation>
        <location evidence="1">Cell inner membrane</location>
        <topology evidence="1">Single-pass membrane protein</topology>
    </subcellularLocation>
</comment>
<evidence type="ECO:0000256" key="2">
    <source>
        <dbReference type="ARBA" id="ARBA00022475"/>
    </source>
</evidence>
<dbReference type="Proteomes" id="UP000334340">
    <property type="component" value="Unassembled WGS sequence"/>
</dbReference>
<dbReference type="AlphaFoldDB" id="A0A564ZEA8"/>
<evidence type="ECO:0000256" key="7">
    <source>
        <dbReference type="ARBA" id="ARBA00023136"/>
    </source>
</evidence>
<accession>A0A564ZEA8</accession>
<feature type="transmembrane region" description="Helical" evidence="8">
    <location>
        <begin position="12"/>
        <end position="39"/>
    </location>
</feature>
<feature type="domain" description="General secretion pathway GspH" evidence="9">
    <location>
        <begin position="47"/>
        <end position="151"/>
    </location>
</feature>
<evidence type="ECO:0000256" key="5">
    <source>
        <dbReference type="ARBA" id="ARBA00022692"/>
    </source>
</evidence>
<sequence length="161" mass="17507">MLERVLSNSRGLTIAELLVTIGIIGIVSVTAFPVFVNFLQATQTRGAARELVDLLNQARQLAIATNSRYQVEIDTANNRLRFVRTNNGQPWIEPGTDGQGYRRLENQARLSNTNRPAFAFNPLGTTPDTGTITVQDSSGHSSLGVVVSTTGRIRICPPNCP</sequence>
<protein>
    <recommendedName>
        <fullName evidence="9">General secretion pathway GspH domain-containing protein</fullName>
    </recommendedName>
</protein>
<dbReference type="InterPro" id="IPR022346">
    <property type="entry name" value="T2SS_GspH"/>
</dbReference>
<evidence type="ECO:0000256" key="8">
    <source>
        <dbReference type="SAM" id="Phobius"/>
    </source>
</evidence>
<dbReference type="GO" id="GO:0015628">
    <property type="term" value="P:protein secretion by the type II secretion system"/>
    <property type="evidence" value="ECO:0007669"/>
    <property type="project" value="InterPro"/>
</dbReference>
<dbReference type="Pfam" id="PF12019">
    <property type="entry name" value="GspH"/>
    <property type="match status" value="1"/>
</dbReference>
<evidence type="ECO:0000256" key="6">
    <source>
        <dbReference type="ARBA" id="ARBA00022989"/>
    </source>
</evidence>
<evidence type="ECO:0000259" key="9">
    <source>
        <dbReference type="Pfam" id="PF12019"/>
    </source>
</evidence>
<name>A0A564ZEA8_9BACT</name>
<proteinExistence type="predicted"/>
<evidence type="ECO:0000313" key="11">
    <source>
        <dbReference type="Proteomes" id="UP000334340"/>
    </source>
</evidence>
<dbReference type="SUPFAM" id="SSF54523">
    <property type="entry name" value="Pili subunits"/>
    <property type="match status" value="1"/>
</dbReference>
<keyword evidence="3" id="KW-0488">Methylation</keyword>